<accession>A0ACC6ALH8</accession>
<proteinExistence type="predicted"/>
<sequence length="79" mass="9155">MFLILREFLRRTGFLSRSRAGENVLFEKRQADGRLYAVAASHGQADLKQPNRKRRFDYAGFGRPVWWISRGRPLSSIAT</sequence>
<organism evidence="1 2">
    <name type="scientific">Nitrobacter winogradskyi</name>
    <name type="common">Nitrobacter agilis</name>
    <dbReference type="NCBI Taxonomy" id="913"/>
    <lineage>
        <taxon>Bacteria</taxon>
        <taxon>Pseudomonadati</taxon>
        <taxon>Pseudomonadota</taxon>
        <taxon>Alphaproteobacteria</taxon>
        <taxon>Hyphomicrobiales</taxon>
        <taxon>Nitrobacteraceae</taxon>
        <taxon>Nitrobacter</taxon>
    </lineage>
</organism>
<dbReference type="EMBL" id="JALJZS010000002">
    <property type="protein sequence ID" value="MCP2000052.1"/>
    <property type="molecule type" value="Genomic_DNA"/>
</dbReference>
<evidence type="ECO:0000313" key="1">
    <source>
        <dbReference type="EMBL" id="MCP2000052.1"/>
    </source>
</evidence>
<evidence type="ECO:0000313" key="2">
    <source>
        <dbReference type="Proteomes" id="UP001205486"/>
    </source>
</evidence>
<gene>
    <name evidence="1" type="ORF">J2S34_002500</name>
</gene>
<keyword evidence="2" id="KW-1185">Reference proteome</keyword>
<name>A0ACC6ALH8_NITWI</name>
<reference evidence="1" key="1">
    <citation type="submission" date="2022-03" db="EMBL/GenBank/DDBJ databases">
        <title>Interactions between chemoautotrophic and heterotrophic bacteria.</title>
        <authorList>
            <person name="Santoro A."/>
        </authorList>
    </citation>
    <scope>NUCLEOTIDE SEQUENCE</scope>
    <source>
        <strain evidence="1">Nb-106</strain>
    </source>
</reference>
<dbReference type="Proteomes" id="UP001205486">
    <property type="component" value="Unassembled WGS sequence"/>
</dbReference>
<comment type="caution">
    <text evidence="1">The sequence shown here is derived from an EMBL/GenBank/DDBJ whole genome shotgun (WGS) entry which is preliminary data.</text>
</comment>
<protein>
    <submittedName>
        <fullName evidence="1">Uncharacterized protein</fullName>
    </submittedName>
</protein>